<dbReference type="InterPro" id="IPR049694">
    <property type="entry name" value="Daptide_HExxH"/>
</dbReference>
<evidence type="ECO:0000313" key="2">
    <source>
        <dbReference type="EMBL" id="MDT3726767.1"/>
    </source>
</evidence>
<feature type="transmembrane region" description="Helical" evidence="1">
    <location>
        <begin position="342"/>
        <end position="365"/>
    </location>
</feature>
<dbReference type="EMBL" id="JAVSGH010000021">
    <property type="protein sequence ID" value="MDT3726767.1"/>
    <property type="molecule type" value="Genomic_DNA"/>
</dbReference>
<dbReference type="NCBIfam" id="NF041824">
    <property type="entry name" value="daptide_HExxH"/>
    <property type="match status" value="1"/>
</dbReference>
<keyword evidence="2" id="KW-0378">Hydrolase</keyword>
<dbReference type="Proteomes" id="UP001181313">
    <property type="component" value="Unassembled WGS sequence"/>
</dbReference>
<keyword evidence="3" id="KW-1185">Reference proteome</keyword>
<feature type="transmembrane region" description="Helical" evidence="1">
    <location>
        <begin position="386"/>
        <end position="404"/>
    </location>
</feature>
<keyword evidence="2" id="KW-0482">Metalloprotease</keyword>
<accession>A0ABU3I1F0</accession>
<evidence type="ECO:0000313" key="3">
    <source>
        <dbReference type="Proteomes" id="UP001181313"/>
    </source>
</evidence>
<keyword evidence="2" id="KW-0645">Protease</keyword>
<organism evidence="2 3">
    <name type="scientific">Streptomyces althioticus subsp. attaecolombicae</name>
    <dbReference type="NCBI Taxonomy" id="3075534"/>
    <lineage>
        <taxon>Bacteria</taxon>
        <taxon>Bacillati</taxon>
        <taxon>Actinomycetota</taxon>
        <taxon>Actinomycetes</taxon>
        <taxon>Kitasatosporales</taxon>
        <taxon>Streptomycetaceae</taxon>
        <taxon>Streptomyces</taxon>
        <taxon>Streptomyces althioticus group</taxon>
    </lineage>
</organism>
<feature type="transmembrane region" description="Helical" evidence="1">
    <location>
        <begin position="118"/>
        <end position="140"/>
    </location>
</feature>
<feature type="transmembrane region" description="Helical" evidence="1">
    <location>
        <begin position="250"/>
        <end position="270"/>
    </location>
</feature>
<reference evidence="2" key="1">
    <citation type="submission" date="2024-05" db="EMBL/GenBank/DDBJ databases">
        <title>30 novel species of actinomycetes from the DSMZ collection.</title>
        <authorList>
            <person name="Nouioui I."/>
        </authorList>
    </citation>
    <scope>NUCLEOTIDE SEQUENCE</scope>
    <source>
        <strain evidence="2">DSM 41972</strain>
    </source>
</reference>
<keyword evidence="1" id="KW-0812">Transmembrane</keyword>
<proteinExistence type="predicted"/>
<dbReference type="PANTHER" id="PTHR13325">
    <property type="entry name" value="PROTEASE M50 MEMBRANE-BOUND TRANSCRIPTION FACTOR SITE 2 PROTEASE"/>
    <property type="match status" value="1"/>
</dbReference>
<dbReference type="GO" id="GO:0008237">
    <property type="term" value="F:metallopeptidase activity"/>
    <property type="evidence" value="ECO:0007669"/>
    <property type="project" value="UniProtKB-KW"/>
</dbReference>
<dbReference type="InterPro" id="IPR001193">
    <property type="entry name" value="MBTPS2"/>
</dbReference>
<sequence length="527" mass="55882">MAEDVTVHPPGDPDAPWMIQRGADRYYRVGSDVARLAQALDGRRDVDALVERLGGPWRRTSVLTVLRTLHEQKLLDDGQDRAPGRDRRVKFVPPLTVQFTLLRPERLLARLRPLTARLAARPGAVAALAVTLGGVFALAAQAPAVGDALGKPLSVGVYVTVVCAFFASTALHEFGHGAVLTYYGGRPARIGVMLFYLAPAFFCDVTDGWRLPRARQRVHVALAGVAVQGVIAGATGMLAAALPAGDARSGALLFSCVAYVSCLLNLLPLVKLDGYLALMSHLDIPYLRDRAMSDARGFLSRMLFGGRHPRALDTPWSVPFGLACMAFPVYMLTTGLTIWSDLFLAMGVFGTFALAGVLAYLAYLWGKGLLHLIREARKTGAGTARVCLATGALAIALTGMLAGVKAPYTVTGAYVRQGDHVDLVLASTADQGIVREGAQVVLEQAGLVTSTQTGRGAVASAEGERGGAPMTLFAPVRMEDAPHLAVVTYPLSVAEAPSAPTGTAQVDGGDVPLGKLLYLKITAPWRR</sequence>
<evidence type="ECO:0000256" key="1">
    <source>
        <dbReference type="SAM" id="Phobius"/>
    </source>
</evidence>
<keyword evidence="1" id="KW-1133">Transmembrane helix</keyword>
<gene>
    <name evidence="2" type="primary">mpaP</name>
    <name evidence="2" type="ORF">ROS62_18495</name>
</gene>
<feature type="transmembrane region" description="Helical" evidence="1">
    <location>
        <begin position="152"/>
        <end position="171"/>
    </location>
</feature>
<keyword evidence="1" id="KW-0472">Membrane</keyword>
<dbReference type="PANTHER" id="PTHR13325:SF3">
    <property type="entry name" value="MEMBRANE-BOUND TRANSCRIPTION FACTOR SITE-2 PROTEASE"/>
    <property type="match status" value="1"/>
</dbReference>
<name>A0ABU3I1F0_9ACTN</name>
<comment type="caution">
    <text evidence="2">The sequence shown here is derived from an EMBL/GenBank/DDBJ whole genome shotgun (WGS) entry which is preliminary data.</text>
</comment>
<feature type="transmembrane region" description="Helical" evidence="1">
    <location>
        <begin position="220"/>
        <end position="244"/>
    </location>
</feature>
<protein>
    <submittedName>
        <fullName evidence="2">Daptide biosynthesis intramembrane metalloprotease</fullName>
    </submittedName>
</protein>
<feature type="transmembrane region" description="Helical" evidence="1">
    <location>
        <begin position="316"/>
        <end position="336"/>
    </location>
</feature>